<dbReference type="EMBL" id="JAZDWU010000010">
    <property type="protein sequence ID" value="KAK9987902.1"/>
    <property type="molecule type" value="Genomic_DNA"/>
</dbReference>
<evidence type="ECO:0000256" key="4">
    <source>
        <dbReference type="ARBA" id="ARBA00022833"/>
    </source>
</evidence>
<keyword evidence="2" id="KW-0479">Metal-binding</keyword>
<dbReference type="GO" id="GO:0008270">
    <property type="term" value="F:zinc ion binding"/>
    <property type="evidence" value="ECO:0007669"/>
    <property type="project" value="UniProtKB-KW"/>
</dbReference>
<evidence type="ECO:0000256" key="1">
    <source>
        <dbReference type="ARBA" id="ARBA00005690"/>
    </source>
</evidence>
<dbReference type="AlphaFoldDB" id="A0AAW2BRW4"/>
<proteinExistence type="inferred from homology"/>
<comment type="caution">
    <text evidence="9">The sequence shown here is derived from an EMBL/GenBank/DDBJ whole genome shotgun (WGS) entry which is preliminary data.</text>
</comment>
<keyword evidence="4" id="KW-0862">Zinc</keyword>
<dbReference type="InterPro" id="IPR047192">
    <property type="entry name" value="Euk_RPA1_DBD_C"/>
</dbReference>
<evidence type="ECO:0000259" key="8">
    <source>
        <dbReference type="Pfam" id="PF08646"/>
    </source>
</evidence>
<protein>
    <submittedName>
        <fullName evidence="9">Uncharacterized protein</fullName>
    </submittedName>
</protein>
<gene>
    <name evidence="9" type="ORF">SO802_028141</name>
</gene>
<dbReference type="Gene3D" id="2.40.50.140">
    <property type="entry name" value="Nucleic acid-binding proteins"/>
    <property type="match status" value="3"/>
</dbReference>
<accession>A0AAW2BRW4</accession>
<dbReference type="CDD" id="cd04481">
    <property type="entry name" value="RPA1_DBD_B_like"/>
    <property type="match status" value="1"/>
</dbReference>
<dbReference type="InterPro" id="IPR013955">
    <property type="entry name" value="Rep_factor-A_C"/>
</dbReference>
<dbReference type="PANTHER" id="PTHR47165:SF4">
    <property type="entry name" value="OS03G0429900 PROTEIN"/>
    <property type="match status" value="1"/>
</dbReference>
<organism evidence="9 10">
    <name type="scientific">Lithocarpus litseifolius</name>
    <dbReference type="NCBI Taxonomy" id="425828"/>
    <lineage>
        <taxon>Eukaryota</taxon>
        <taxon>Viridiplantae</taxon>
        <taxon>Streptophyta</taxon>
        <taxon>Embryophyta</taxon>
        <taxon>Tracheophyta</taxon>
        <taxon>Spermatophyta</taxon>
        <taxon>Magnoliopsida</taxon>
        <taxon>eudicotyledons</taxon>
        <taxon>Gunneridae</taxon>
        <taxon>Pentapetalae</taxon>
        <taxon>rosids</taxon>
        <taxon>fabids</taxon>
        <taxon>Fagales</taxon>
        <taxon>Fagaceae</taxon>
        <taxon>Lithocarpus</taxon>
    </lineage>
</organism>
<keyword evidence="3" id="KW-0863">Zinc-finger</keyword>
<evidence type="ECO:0000256" key="2">
    <source>
        <dbReference type="ARBA" id="ARBA00022723"/>
    </source>
</evidence>
<evidence type="ECO:0000256" key="3">
    <source>
        <dbReference type="ARBA" id="ARBA00022771"/>
    </source>
</evidence>
<evidence type="ECO:0000313" key="10">
    <source>
        <dbReference type="Proteomes" id="UP001459277"/>
    </source>
</evidence>
<dbReference type="FunFam" id="2.40.50.140:FF:000041">
    <property type="entry name" value="Replication protein A subunit"/>
    <property type="match status" value="1"/>
</dbReference>
<dbReference type="Pfam" id="PF02721">
    <property type="entry name" value="DUF223"/>
    <property type="match status" value="1"/>
</dbReference>
<evidence type="ECO:0000256" key="6">
    <source>
        <dbReference type="SAM" id="MobiDB-lite"/>
    </source>
</evidence>
<feature type="region of interest" description="Disordered" evidence="6">
    <location>
        <begin position="438"/>
        <end position="503"/>
    </location>
</feature>
<feature type="domain" description="Replication factor A C-terminal" evidence="8">
    <location>
        <begin position="284"/>
        <end position="384"/>
    </location>
</feature>
<comment type="similarity">
    <text evidence="1">Belongs to the replication factor A protein 1 family.</text>
</comment>
<keyword evidence="10" id="KW-1185">Reference proteome</keyword>
<dbReference type="CDD" id="cd04480">
    <property type="entry name" value="RPA1_DBD_A_like"/>
    <property type="match status" value="1"/>
</dbReference>
<dbReference type="Proteomes" id="UP001459277">
    <property type="component" value="Unassembled WGS sequence"/>
</dbReference>
<feature type="domain" description="Replication protein A 70 kDa DNA-binding subunit B/D first OB fold" evidence="7">
    <location>
        <begin position="6"/>
        <end position="108"/>
    </location>
</feature>
<reference evidence="9 10" key="1">
    <citation type="submission" date="2024-01" db="EMBL/GenBank/DDBJ databases">
        <title>A telomere-to-telomere, gap-free genome of sweet tea (Lithocarpus litseifolius).</title>
        <authorList>
            <person name="Zhou J."/>
        </authorList>
    </citation>
    <scope>NUCLEOTIDE SEQUENCE [LARGE SCALE GENOMIC DNA]</scope>
    <source>
        <strain evidence="9">Zhou-2022a</strain>
        <tissue evidence="9">Leaf</tissue>
    </source>
</reference>
<sequence>MAMCWTPLSKLSTDRDNWTIKVRVLRMWDAINTKNNEFISLDMIFIDEEGSTIHAIVRKNQARTFRPQLLEGRVYTIKNFRVESTKGEFRPVHNDIKIWFMTITTIMESNEDMNSIQKYCFEFADYDQIQNQCYNYTYLIDVVGKLVAVGNVEEPQVNGAPRKLRNLQLLLKEGKEIRLSLWGTSVWQIDEDVYKNNPGPFVLIATSTIVKSFGGKFSLSSTSATKIYLNLEIPEVAEIIDRNGKKHDPIQEIPKIHAKQFSEEDFSSNNMKTIPELKCIEWDPAKQKVKPQSGSFWCAKCETNTNLPIPRYRIQIEVFDSTDKTTFVIFDRDAEKILNKSAKDLAEKQTEIDIEEGIPRDLKKILGRQYIFLLRLNEFNLKDGFENYTVAKIFDAPSNEKKIPMQNLSDNKSASTNFVRSSQESSSVISSMIITNDATKGTNDATKGENDKSSQIEQIRIDQTSNVEDEETNDDNIPLNMLYKRRHTSKNKAFKKQKNKISQ</sequence>
<evidence type="ECO:0000259" key="7">
    <source>
        <dbReference type="Pfam" id="PF02721"/>
    </source>
</evidence>
<dbReference type="Pfam" id="PF08646">
    <property type="entry name" value="Rep_fac-A_C"/>
    <property type="match status" value="1"/>
</dbReference>
<dbReference type="PANTHER" id="PTHR47165">
    <property type="entry name" value="OS03G0429900 PROTEIN"/>
    <property type="match status" value="1"/>
</dbReference>
<dbReference type="InterPro" id="IPR003871">
    <property type="entry name" value="RFA1B/D_OB_1st"/>
</dbReference>
<evidence type="ECO:0000313" key="9">
    <source>
        <dbReference type="EMBL" id="KAK9987902.1"/>
    </source>
</evidence>
<dbReference type="InterPro" id="IPR012340">
    <property type="entry name" value="NA-bd_OB-fold"/>
</dbReference>
<name>A0AAW2BRW4_9ROSI</name>
<feature type="compositionally biased region" description="Polar residues" evidence="6">
    <location>
        <begin position="455"/>
        <end position="466"/>
    </location>
</feature>
<dbReference type="SUPFAM" id="SSF50249">
    <property type="entry name" value="Nucleic acid-binding proteins"/>
    <property type="match status" value="3"/>
</dbReference>
<keyword evidence="5" id="KW-0238">DNA-binding</keyword>
<evidence type="ECO:0000256" key="5">
    <source>
        <dbReference type="ARBA" id="ARBA00023125"/>
    </source>
</evidence>
<dbReference type="GO" id="GO:0003677">
    <property type="term" value="F:DNA binding"/>
    <property type="evidence" value="ECO:0007669"/>
    <property type="project" value="UniProtKB-KW"/>
</dbReference>
<feature type="compositionally biased region" description="Basic residues" evidence="6">
    <location>
        <begin position="483"/>
        <end position="503"/>
    </location>
</feature>
<dbReference type="CDD" id="cd04476">
    <property type="entry name" value="RPA1_DBD_C"/>
    <property type="match status" value="1"/>
</dbReference>